<evidence type="ECO:0000256" key="18">
    <source>
        <dbReference type="ARBA" id="ARBA00023316"/>
    </source>
</evidence>
<evidence type="ECO:0000256" key="17">
    <source>
        <dbReference type="ARBA" id="ARBA00023268"/>
    </source>
</evidence>
<evidence type="ECO:0000256" key="16">
    <source>
        <dbReference type="ARBA" id="ARBA00023251"/>
    </source>
</evidence>
<feature type="active site" description="Acyl-ester intermediate; for transpeptidase activity" evidence="24">
    <location>
        <position position="483"/>
    </location>
</feature>
<dbReference type="GO" id="GO:0005886">
    <property type="term" value="C:plasma membrane"/>
    <property type="evidence" value="ECO:0007669"/>
    <property type="project" value="UniProtKB-SubCell"/>
</dbReference>
<dbReference type="PANTHER" id="PTHR32282">
    <property type="entry name" value="BINDING PROTEIN TRANSPEPTIDASE, PUTATIVE-RELATED"/>
    <property type="match status" value="1"/>
</dbReference>
<evidence type="ECO:0000256" key="12">
    <source>
        <dbReference type="ARBA" id="ARBA00022801"/>
    </source>
</evidence>
<evidence type="ECO:0000256" key="14">
    <source>
        <dbReference type="ARBA" id="ARBA00022984"/>
    </source>
</evidence>
<dbReference type="InterPro" id="IPR001264">
    <property type="entry name" value="Glyco_trans_51"/>
</dbReference>
<evidence type="ECO:0000256" key="11">
    <source>
        <dbReference type="ARBA" id="ARBA00022679"/>
    </source>
</evidence>
<dbReference type="SUPFAM" id="SSF56601">
    <property type="entry name" value="beta-lactamase/transpeptidase-like"/>
    <property type="match status" value="1"/>
</dbReference>
<evidence type="ECO:0000259" key="27">
    <source>
        <dbReference type="Pfam" id="PF00905"/>
    </source>
</evidence>
<dbReference type="STRING" id="1123034.GCA_000685805_00573"/>
<dbReference type="GO" id="GO:0009002">
    <property type="term" value="F:serine-type D-Ala-D-Ala carboxypeptidase activity"/>
    <property type="evidence" value="ECO:0007669"/>
    <property type="project" value="UniProtKB-EC"/>
</dbReference>
<dbReference type="AlphaFoldDB" id="A0A379LIL7"/>
<keyword evidence="14 23" id="KW-0573">Peptidoglycan synthesis</keyword>
<protein>
    <recommendedName>
        <fullName evidence="6 22">Penicillin-binding protein 1B</fullName>
        <shortName evidence="23">PBP-1b</shortName>
        <shortName evidence="23">PBP1b</shortName>
    </recommendedName>
    <alternativeName>
        <fullName evidence="19 23">Murein polymerase</fullName>
    </alternativeName>
</protein>
<comment type="similarity">
    <text evidence="4 23">In the C-terminal section; belongs to the transpeptidase family.</text>
</comment>
<feature type="transmembrane region" description="Helical" evidence="26">
    <location>
        <begin position="37"/>
        <end position="58"/>
    </location>
</feature>
<feature type="region of interest" description="Disordered" evidence="25">
    <location>
        <begin position="1"/>
        <end position="29"/>
    </location>
</feature>
<dbReference type="Gene3D" id="1.10.3810.10">
    <property type="entry name" value="Biosynthetic peptidoglycan transglycosylase-like"/>
    <property type="match status" value="1"/>
</dbReference>
<reference evidence="30 31" key="1">
    <citation type="submission" date="2018-06" db="EMBL/GenBank/DDBJ databases">
        <authorList>
            <consortium name="Pathogen Informatics"/>
            <person name="Doyle S."/>
        </authorList>
    </citation>
    <scope>NUCLEOTIDE SEQUENCE [LARGE SCALE GENOMIC DNA]</scope>
    <source>
        <strain evidence="30 31">NCTC10526</strain>
    </source>
</reference>
<dbReference type="InterPro" id="IPR012338">
    <property type="entry name" value="Beta-lactam/transpept-like"/>
</dbReference>
<evidence type="ECO:0000256" key="26">
    <source>
        <dbReference type="SAM" id="Phobius"/>
    </source>
</evidence>
<dbReference type="GO" id="GO:0008360">
    <property type="term" value="P:regulation of cell shape"/>
    <property type="evidence" value="ECO:0007669"/>
    <property type="project" value="UniProtKB-UniRule"/>
</dbReference>
<evidence type="ECO:0000313" key="31">
    <source>
        <dbReference type="Proteomes" id="UP000254123"/>
    </source>
</evidence>
<keyword evidence="9" id="KW-0645">Protease</keyword>
<keyword evidence="26" id="KW-0812">Transmembrane</keyword>
<dbReference type="GO" id="GO:0046677">
    <property type="term" value="P:response to antibiotic"/>
    <property type="evidence" value="ECO:0007669"/>
    <property type="project" value="UniProtKB-UniRule"/>
</dbReference>
<evidence type="ECO:0000256" key="2">
    <source>
        <dbReference type="ARBA" id="ARBA00004236"/>
    </source>
</evidence>
<evidence type="ECO:0000256" key="8">
    <source>
        <dbReference type="ARBA" id="ARBA00022645"/>
    </source>
</evidence>
<dbReference type="Pfam" id="PF00912">
    <property type="entry name" value="Transgly"/>
    <property type="match status" value="1"/>
</dbReference>
<evidence type="ECO:0000256" key="6">
    <source>
        <dbReference type="ARBA" id="ARBA00018637"/>
    </source>
</evidence>
<keyword evidence="31" id="KW-1185">Reference proteome</keyword>
<evidence type="ECO:0000256" key="20">
    <source>
        <dbReference type="ARBA" id="ARBA00034000"/>
    </source>
</evidence>
<dbReference type="NCBIfam" id="TIGR02071">
    <property type="entry name" value="PBP_1b"/>
    <property type="match status" value="1"/>
</dbReference>
<accession>A0A379LIL7</accession>
<dbReference type="InterPro" id="IPR028166">
    <property type="entry name" value="UB2H"/>
</dbReference>
<feature type="domain" description="Glycosyl transferase family 51" evidence="28">
    <location>
        <begin position="182"/>
        <end position="352"/>
    </location>
</feature>
<evidence type="ECO:0000256" key="13">
    <source>
        <dbReference type="ARBA" id="ARBA00022960"/>
    </source>
</evidence>
<evidence type="ECO:0000256" key="23">
    <source>
        <dbReference type="PIRNR" id="PIRNR002799"/>
    </source>
</evidence>
<feature type="region of interest" description="Disordered" evidence="25">
    <location>
        <begin position="798"/>
        <end position="840"/>
    </location>
</feature>
<dbReference type="GO" id="GO:0030288">
    <property type="term" value="C:outer membrane-bounded periplasmic space"/>
    <property type="evidence" value="ECO:0007669"/>
    <property type="project" value="TreeGrafter"/>
</dbReference>
<keyword evidence="13 23" id="KW-0133">Cell shape</keyword>
<dbReference type="InterPro" id="IPR011813">
    <property type="entry name" value="PBP_1b"/>
</dbReference>
<keyword evidence="15 26" id="KW-0472">Membrane</keyword>
<name>A0A379LIL7_9GAMM</name>
<dbReference type="SUPFAM" id="SSF53955">
    <property type="entry name" value="Lysozyme-like"/>
    <property type="match status" value="1"/>
</dbReference>
<feature type="active site" description="Proton donor; for transglycosylase activity" evidence="24">
    <location>
        <position position="206"/>
    </location>
</feature>
<evidence type="ECO:0000256" key="19">
    <source>
        <dbReference type="ARBA" id="ARBA00032454"/>
    </source>
</evidence>
<keyword evidence="7" id="KW-1003">Cell membrane</keyword>
<comment type="catalytic activity">
    <reaction evidence="21">
        <text>[GlcNAc-(1-&gt;4)-Mur2Ac(oyl-L-Ala-gamma-D-Glu-L-Lys-D-Ala-D-Ala)](n)-di-trans,octa-cis-undecaprenyl diphosphate + beta-D-GlcNAc-(1-&gt;4)-Mur2Ac(oyl-L-Ala-gamma-D-Glu-L-Lys-D-Ala-D-Ala)-di-trans,octa-cis-undecaprenyl diphosphate = [GlcNAc-(1-&gt;4)-Mur2Ac(oyl-L-Ala-gamma-D-Glu-L-Lys-D-Ala-D-Ala)](n+1)-di-trans,octa-cis-undecaprenyl diphosphate + di-trans,octa-cis-undecaprenyl diphosphate + H(+)</text>
        <dbReference type="Rhea" id="RHEA:23708"/>
        <dbReference type="Rhea" id="RHEA-COMP:9602"/>
        <dbReference type="Rhea" id="RHEA-COMP:9603"/>
        <dbReference type="ChEBI" id="CHEBI:15378"/>
        <dbReference type="ChEBI" id="CHEBI:58405"/>
        <dbReference type="ChEBI" id="CHEBI:60033"/>
        <dbReference type="ChEBI" id="CHEBI:78435"/>
        <dbReference type="EC" id="2.4.99.28"/>
    </reaction>
</comment>
<dbReference type="Proteomes" id="UP000254123">
    <property type="component" value="Unassembled WGS sequence"/>
</dbReference>
<evidence type="ECO:0000256" key="10">
    <source>
        <dbReference type="ARBA" id="ARBA00022676"/>
    </source>
</evidence>
<dbReference type="EMBL" id="UGVC01000001">
    <property type="protein sequence ID" value="SUD90440.1"/>
    <property type="molecule type" value="Genomic_DNA"/>
</dbReference>
<organism evidence="30 31">
    <name type="scientific">Psychrobacter phenylpyruvicus</name>
    <dbReference type="NCBI Taxonomy" id="29432"/>
    <lineage>
        <taxon>Bacteria</taxon>
        <taxon>Pseudomonadati</taxon>
        <taxon>Pseudomonadota</taxon>
        <taxon>Gammaproteobacteria</taxon>
        <taxon>Moraxellales</taxon>
        <taxon>Moraxellaceae</taxon>
        <taxon>Psychrobacter</taxon>
    </lineage>
</organism>
<evidence type="ECO:0000259" key="28">
    <source>
        <dbReference type="Pfam" id="PF00912"/>
    </source>
</evidence>
<keyword evidence="26" id="KW-1133">Transmembrane helix</keyword>
<dbReference type="InterPro" id="IPR023346">
    <property type="entry name" value="Lysozyme-like_dom_sf"/>
</dbReference>
<dbReference type="GO" id="GO:0009252">
    <property type="term" value="P:peptidoglycan biosynthetic process"/>
    <property type="evidence" value="ECO:0007669"/>
    <property type="project" value="UniProtKB-UniRule"/>
</dbReference>
<feature type="domain" description="Bifunctional transglycosylase second" evidence="29">
    <location>
        <begin position="86"/>
        <end position="169"/>
    </location>
</feature>
<evidence type="ECO:0000256" key="22">
    <source>
        <dbReference type="NCBIfam" id="TIGR02071"/>
    </source>
</evidence>
<feature type="domain" description="Penicillin-binding protein transpeptidase" evidence="27">
    <location>
        <begin position="451"/>
        <end position="708"/>
    </location>
</feature>
<evidence type="ECO:0000256" key="3">
    <source>
        <dbReference type="ARBA" id="ARBA00004752"/>
    </source>
</evidence>
<evidence type="ECO:0000256" key="15">
    <source>
        <dbReference type="ARBA" id="ARBA00023136"/>
    </source>
</evidence>
<evidence type="ECO:0000256" key="4">
    <source>
        <dbReference type="ARBA" id="ARBA00007090"/>
    </source>
</evidence>
<sequence length="851" mass="93947">MHHKPSLAKSRVSKSSTSSLNTLTGKTPNPEQQRGSVLGFLLLIIIIVGMVVLAMYLIKQDRVITAKFEGKRWNIPAKVYSQPLELYQGATLTSRNLDSWLEMLNYKSSSNYDRSGTYTKSSGQYVIHTRGFQYSASDVDPEQVIKIKIQDSKITNIQSTQPSDTGIVRIEPVTIGGIYPDNNEDRIVLPISEIPQPLIDALISTEDRGFYQHKGVSLKGIGRALYNNLQGGSMQGGSTITQQLVKNFYLSSDRTLKRKANEAVMALLLEMHYSKDEILQTYLNEINLGQNGNRSINGFGLAAQFYFNQPLKELRVDQQALLVGLAKGTSYYNPRRNPERALDRRNTVLANMLATGKLDQQTYEEAIAQPLDVVEKPSVGKSRFPDFLDIVKRELQSNYHPEDLKNEGLRVFSTLDPIAQFAADNAVEKQLSALRKKSSKTKPIQAALLSANPASGELVAAVGSGSEFTGFNRAVDAKRQVGSLLKPFIYMTALESGKYNLASPVNDSPVTLTLTDGSSWTPKNYDGVDHGYVPLTTALAKSYNQAAVNTGIEFGVGTLVNQMHRLGINERIPTYPSLFLGSVELSPMDMLGMYQVVAAGGFRTPIISIRTVVDDRGSILQRSGLDTKRSVPPDVNYLTNYALQEVVRNGTASSLKSLGSDLNLAGKTGTTNDYRDAWFAGYSGNYVSVVWVGRDDNKPIGLSGGSGALPLWKDFMGRLRLTPVELVQPDSVEWLWLENGTGKLSHESCQGARYLPVLTRYLPQDASDCALELYQQEQSRRQLRWLNDQRKALLNQSRELDSVQEGMPSGGINGDNNEASTPAQNEQGEASNNNNSVNSGDTWYDKALEWF</sequence>
<comment type="similarity">
    <text evidence="5 23">In the N-terminal section; belongs to the glycosyltransferase 51 family.</text>
</comment>
<dbReference type="Pfam" id="PF14814">
    <property type="entry name" value="UB2H"/>
    <property type="match status" value="1"/>
</dbReference>
<dbReference type="NCBIfam" id="TIGR02074">
    <property type="entry name" value="PBP_1a_fam"/>
    <property type="match status" value="1"/>
</dbReference>
<evidence type="ECO:0000256" key="9">
    <source>
        <dbReference type="ARBA" id="ARBA00022670"/>
    </source>
</evidence>
<feature type="compositionally biased region" description="Polar residues" evidence="25">
    <location>
        <begin position="814"/>
        <end position="840"/>
    </location>
</feature>
<keyword evidence="12" id="KW-0378">Hydrolase</keyword>
<dbReference type="Gene3D" id="3.30.2060.10">
    <property type="entry name" value="Penicillin-binding protein 1b domain"/>
    <property type="match status" value="1"/>
</dbReference>
<keyword evidence="10 23" id="KW-0328">Glycosyltransferase</keyword>
<keyword evidence="17" id="KW-0511">Multifunctional enzyme</keyword>
<evidence type="ECO:0000256" key="24">
    <source>
        <dbReference type="PIRSR" id="PIRSR002799-1"/>
    </source>
</evidence>
<evidence type="ECO:0000313" key="30">
    <source>
        <dbReference type="EMBL" id="SUD90440.1"/>
    </source>
</evidence>
<evidence type="ECO:0000256" key="5">
    <source>
        <dbReference type="ARBA" id="ARBA00007739"/>
    </source>
</evidence>
<gene>
    <name evidence="30" type="primary">mrcB</name>
    <name evidence="30" type="ORF">NCTC10526_00767</name>
</gene>
<dbReference type="Gene3D" id="3.40.710.10">
    <property type="entry name" value="DD-peptidase/beta-lactamase superfamily"/>
    <property type="match status" value="1"/>
</dbReference>
<dbReference type="PANTHER" id="PTHR32282:SF11">
    <property type="entry name" value="PENICILLIN-BINDING PROTEIN 1B"/>
    <property type="match status" value="1"/>
</dbReference>
<dbReference type="InterPro" id="IPR001460">
    <property type="entry name" value="PCN-bd_Tpept"/>
</dbReference>
<feature type="compositionally biased region" description="Low complexity" evidence="25">
    <location>
        <begin position="7"/>
        <end position="27"/>
    </location>
</feature>
<evidence type="ECO:0000256" key="7">
    <source>
        <dbReference type="ARBA" id="ARBA00022475"/>
    </source>
</evidence>
<dbReference type="PIRSF" id="PIRSF002799">
    <property type="entry name" value="PBP_1b"/>
    <property type="match status" value="1"/>
</dbReference>
<dbReference type="InterPro" id="IPR036950">
    <property type="entry name" value="PBP_transglycosylase"/>
</dbReference>
<dbReference type="InterPro" id="IPR050396">
    <property type="entry name" value="Glycosyltr_51/Transpeptidase"/>
</dbReference>
<dbReference type="GO" id="GO:0009274">
    <property type="term" value="C:peptidoglycan-based cell wall"/>
    <property type="evidence" value="ECO:0007669"/>
    <property type="project" value="UniProtKB-UniRule"/>
</dbReference>
<dbReference type="GO" id="GO:0008955">
    <property type="term" value="F:peptidoglycan glycosyltransferase activity"/>
    <property type="evidence" value="ECO:0007669"/>
    <property type="project" value="UniProtKB-UniRule"/>
</dbReference>
<keyword evidence="11 23" id="KW-0808">Transferase</keyword>
<keyword evidence="16" id="KW-0046">Antibiotic resistance</keyword>
<dbReference type="GO" id="GO:0006508">
    <property type="term" value="P:proteolysis"/>
    <property type="evidence" value="ECO:0007669"/>
    <property type="project" value="UniProtKB-KW"/>
</dbReference>
<evidence type="ECO:0000256" key="1">
    <source>
        <dbReference type="ARBA" id="ARBA00002624"/>
    </source>
</evidence>
<dbReference type="UniPathway" id="UPA00219"/>
<keyword evidence="18 23" id="KW-0961">Cell wall biogenesis/degradation</keyword>
<comment type="pathway">
    <text evidence="3 23">Cell wall biogenesis; peptidoglycan biosynthesis.</text>
</comment>
<dbReference type="GO" id="GO:0071555">
    <property type="term" value="P:cell wall organization"/>
    <property type="evidence" value="ECO:0007669"/>
    <property type="project" value="UniProtKB-UniRule"/>
</dbReference>
<comment type="function">
    <text evidence="1 23">Cell wall formation. Synthesis of cross-linked peptidoglycan from the lipid intermediates. The enzyme has a penicillin-insensitive transglycosylase N-terminal domain (formation of linear glycan strands) and a penicillin-sensitive transpeptidase C-terminal domain (cross-linking of the peptide subunits).</text>
</comment>
<dbReference type="GO" id="GO:0008658">
    <property type="term" value="F:penicillin binding"/>
    <property type="evidence" value="ECO:0007669"/>
    <property type="project" value="UniProtKB-UniRule"/>
</dbReference>
<evidence type="ECO:0000259" key="29">
    <source>
        <dbReference type="Pfam" id="PF14814"/>
    </source>
</evidence>
<dbReference type="Pfam" id="PF00905">
    <property type="entry name" value="Transpeptidase"/>
    <property type="match status" value="1"/>
</dbReference>
<proteinExistence type="inferred from homology"/>
<keyword evidence="8" id="KW-0121">Carboxypeptidase</keyword>
<comment type="catalytic activity">
    <reaction evidence="20">
        <text>Preferential cleavage: (Ac)2-L-Lys-D-Ala-|-D-Ala. Also transpeptidation of peptidyl-alanyl moieties that are N-acyl substituents of D-alanine.</text>
        <dbReference type="EC" id="3.4.16.4"/>
    </reaction>
</comment>
<evidence type="ECO:0000256" key="25">
    <source>
        <dbReference type="SAM" id="MobiDB-lite"/>
    </source>
</evidence>
<comment type="subcellular location">
    <subcellularLocation>
        <location evidence="2">Cell membrane</location>
    </subcellularLocation>
</comment>
<evidence type="ECO:0000256" key="21">
    <source>
        <dbReference type="ARBA" id="ARBA00049902"/>
    </source>
</evidence>